<keyword evidence="2" id="KW-0808">Transferase</keyword>
<organism evidence="2 3">
    <name type="scientific">Rubripirellula amarantea</name>
    <dbReference type="NCBI Taxonomy" id="2527999"/>
    <lineage>
        <taxon>Bacteria</taxon>
        <taxon>Pseudomonadati</taxon>
        <taxon>Planctomycetota</taxon>
        <taxon>Planctomycetia</taxon>
        <taxon>Pirellulales</taxon>
        <taxon>Pirellulaceae</taxon>
        <taxon>Rubripirellula</taxon>
    </lineage>
</organism>
<dbReference type="Gene3D" id="3.90.550.10">
    <property type="entry name" value="Spore Coat Polysaccharide Biosynthesis Protein SpsA, Chain A"/>
    <property type="match status" value="1"/>
</dbReference>
<dbReference type="Proteomes" id="UP000316598">
    <property type="component" value="Unassembled WGS sequence"/>
</dbReference>
<dbReference type="AlphaFoldDB" id="A0A5C5WW43"/>
<keyword evidence="3" id="KW-1185">Reference proteome</keyword>
<evidence type="ECO:0000313" key="3">
    <source>
        <dbReference type="Proteomes" id="UP000316598"/>
    </source>
</evidence>
<evidence type="ECO:0000259" key="1">
    <source>
        <dbReference type="Pfam" id="PF00535"/>
    </source>
</evidence>
<reference evidence="2 3" key="1">
    <citation type="submission" date="2019-02" db="EMBL/GenBank/DDBJ databases">
        <title>Deep-cultivation of Planctomycetes and their phenomic and genomic characterization uncovers novel biology.</title>
        <authorList>
            <person name="Wiegand S."/>
            <person name="Jogler M."/>
            <person name="Boedeker C."/>
            <person name="Pinto D."/>
            <person name="Vollmers J."/>
            <person name="Rivas-Marin E."/>
            <person name="Kohn T."/>
            <person name="Peeters S.H."/>
            <person name="Heuer A."/>
            <person name="Rast P."/>
            <person name="Oberbeckmann S."/>
            <person name="Bunk B."/>
            <person name="Jeske O."/>
            <person name="Meyerdierks A."/>
            <person name="Storesund J.E."/>
            <person name="Kallscheuer N."/>
            <person name="Luecker S."/>
            <person name="Lage O.M."/>
            <person name="Pohl T."/>
            <person name="Merkel B.J."/>
            <person name="Hornburger P."/>
            <person name="Mueller R.-W."/>
            <person name="Bruemmer F."/>
            <person name="Labrenz M."/>
            <person name="Spormann A.M."/>
            <person name="Op Den Camp H."/>
            <person name="Overmann J."/>
            <person name="Amann R."/>
            <person name="Jetten M.S.M."/>
            <person name="Mascher T."/>
            <person name="Medema M.H."/>
            <person name="Devos D.P."/>
            <person name="Kaster A.-K."/>
            <person name="Ovreas L."/>
            <person name="Rohde M."/>
            <person name="Galperin M.Y."/>
            <person name="Jogler C."/>
        </authorList>
    </citation>
    <scope>NUCLEOTIDE SEQUENCE [LARGE SCALE GENOMIC DNA]</scope>
    <source>
        <strain evidence="2 3">Pla22</strain>
    </source>
</reference>
<accession>A0A5C5WW43</accession>
<dbReference type="PANTHER" id="PTHR48090">
    <property type="entry name" value="UNDECAPRENYL-PHOSPHATE 4-DEOXY-4-FORMAMIDO-L-ARABINOSE TRANSFERASE-RELATED"/>
    <property type="match status" value="1"/>
</dbReference>
<sequence>MSVDSITDSNVTDEIYAAPVSVEELRPQTEHERVISTIDQTLGLIAEANDIAALRLPVKSYDISIIVPVYNERETLPKVLQRIEEVMPVATEIIVVDDGSTDGTREWLKQLPEKAGLTVLCRRKNHGKGSAVRLAIRHSQGHVVAIQDADLEYDPADLLRVIWPILDGDAEVVYGSRYLGESGDGSFTHRLGNWALTTASNLLTGLRLTDMETCHKAFDGDLLRSISLRECRFGFEPEITAKIAARDSIILEVPTGYDSRGYDEGKKIGWRDAVSALGCIWRYRRGE</sequence>
<dbReference type="InterPro" id="IPR050256">
    <property type="entry name" value="Glycosyltransferase_2"/>
</dbReference>
<protein>
    <submittedName>
        <fullName evidence="2">Undecaprenyl-phosphate mannosyltransferase</fullName>
        <ecNumber evidence="2">2.4.1.54</ecNumber>
    </submittedName>
</protein>
<dbReference type="CDD" id="cd04179">
    <property type="entry name" value="DPM_DPG-synthase_like"/>
    <property type="match status" value="1"/>
</dbReference>
<gene>
    <name evidence="2" type="ORF">Pla22_17900</name>
</gene>
<proteinExistence type="predicted"/>
<keyword evidence="2" id="KW-0328">Glycosyltransferase</keyword>
<dbReference type="EC" id="2.4.1.54" evidence="2"/>
<dbReference type="RefSeq" id="WP_146514246.1">
    <property type="nucleotide sequence ID" value="NZ_SJPI01000001.1"/>
</dbReference>
<dbReference type="OrthoDB" id="9810303at2"/>
<dbReference type="PANTHER" id="PTHR48090:SF7">
    <property type="entry name" value="RFBJ PROTEIN"/>
    <property type="match status" value="1"/>
</dbReference>
<feature type="domain" description="Glycosyltransferase 2-like" evidence="1">
    <location>
        <begin position="64"/>
        <end position="193"/>
    </location>
</feature>
<comment type="caution">
    <text evidence="2">The sequence shown here is derived from an EMBL/GenBank/DDBJ whole genome shotgun (WGS) entry which is preliminary data.</text>
</comment>
<name>A0A5C5WW43_9BACT</name>
<dbReference type="Pfam" id="PF00535">
    <property type="entry name" value="Glycos_transf_2"/>
    <property type="match status" value="1"/>
</dbReference>
<dbReference type="InterPro" id="IPR001173">
    <property type="entry name" value="Glyco_trans_2-like"/>
</dbReference>
<dbReference type="SUPFAM" id="SSF53448">
    <property type="entry name" value="Nucleotide-diphospho-sugar transferases"/>
    <property type="match status" value="1"/>
</dbReference>
<dbReference type="InterPro" id="IPR029044">
    <property type="entry name" value="Nucleotide-diphossugar_trans"/>
</dbReference>
<dbReference type="GO" id="GO:0047267">
    <property type="term" value="F:undecaprenyl-phosphate mannosyltransferase activity"/>
    <property type="evidence" value="ECO:0007669"/>
    <property type="project" value="UniProtKB-EC"/>
</dbReference>
<dbReference type="EMBL" id="SJPI01000001">
    <property type="protein sequence ID" value="TWT54155.1"/>
    <property type="molecule type" value="Genomic_DNA"/>
</dbReference>
<evidence type="ECO:0000313" key="2">
    <source>
        <dbReference type="EMBL" id="TWT54155.1"/>
    </source>
</evidence>